<feature type="compositionally biased region" description="Basic and acidic residues" evidence="2">
    <location>
        <begin position="304"/>
        <end position="320"/>
    </location>
</feature>
<dbReference type="InterPro" id="IPR027417">
    <property type="entry name" value="P-loop_NTPase"/>
</dbReference>
<dbReference type="SUPFAM" id="SSF52540">
    <property type="entry name" value="P-loop containing nucleoside triphosphate hydrolases"/>
    <property type="match status" value="1"/>
</dbReference>
<evidence type="ECO:0000313" key="3">
    <source>
        <dbReference type="EMBL" id="CAL6040368.1"/>
    </source>
</evidence>
<evidence type="ECO:0000256" key="1">
    <source>
        <dbReference type="SAM" id="Coils"/>
    </source>
</evidence>
<reference evidence="3 4" key="1">
    <citation type="submission" date="2024-07" db="EMBL/GenBank/DDBJ databases">
        <authorList>
            <person name="Akdeniz Z."/>
        </authorList>
    </citation>
    <scope>NUCLEOTIDE SEQUENCE [LARGE SCALE GENOMIC DNA]</scope>
</reference>
<proteinExistence type="predicted"/>
<organism evidence="3 4">
    <name type="scientific">Hexamita inflata</name>
    <dbReference type="NCBI Taxonomy" id="28002"/>
    <lineage>
        <taxon>Eukaryota</taxon>
        <taxon>Metamonada</taxon>
        <taxon>Diplomonadida</taxon>
        <taxon>Hexamitidae</taxon>
        <taxon>Hexamitinae</taxon>
        <taxon>Hexamita</taxon>
    </lineage>
</organism>
<keyword evidence="4" id="KW-1185">Reference proteome</keyword>
<dbReference type="Proteomes" id="UP001642409">
    <property type="component" value="Unassembled WGS sequence"/>
</dbReference>
<evidence type="ECO:0000256" key="2">
    <source>
        <dbReference type="SAM" id="MobiDB-lite"/>
    </source>
</evidence>
<feature type="region of interest" description="Disordered" evidence="2">
    <location>
        <begin position="304"/>
        <end position="325"/>
    </location>
</feature>
<keyword evidence="1" id="KW-0175">Coiled coil</keyword>
<protein>
    <submittedName>
        <fullName evidence="3">Uncharacterized protein</fullName>
    </submittedName>
</protein>
<comment type="caution">
    <text evidence="3">The sequence shown here is derived from an EMBL/GenBank/DDBJ whole genome shotgun (WGS) entry which is preliminary data.</text>
</comment>
<name>A0ABP1JK67_9EUKA</name>
<feature type="coiled-coil region" evidence="1">
    <location>
        <begin position="337"/>
        <end position="368"/>
    </location>
</feature>
<gene>
    <name evidence="3" type="ORF">HINF_LOCUS38301</name>
</gene>
<sequence>MQYHNILRFSLHDMSTIFNVHPLTPQQQKQAASYTQSIKSVSISQWLSIAVYGEKQSGKTTCALDLGQCPFTELPPSPVSSVLQTFIKTKTDQILGLQIHDSNQFVKSHSVIFIVNACKPESVNFLNKYVQQLTEDQLVFIFVNKCDIATKQEFIQANNKALELLQRIKKTNKAQMVPGMLKDNFSLPQLLNVITLSMHNMRFQNAKKEMARTQAEYTKSFDNNEKVFLDRLNGSLEKRGFPTVVSFEIPEEPIQSEQQKIEVKIEQTPQKVNEQKLNNNIDSLQKAESKQEQIVEENIKFEPDLKKETQTKENEQKTEISPDETVPEQKEVVTEYNQNEIQKEQQIKEEVDEKREEQTRDRTEINRNYKRLITRGFDQNLLQLGYRRQLKVKTLIYLKNASF</sequence>
<dbReference type="Gene3D" id="3.40.50.300">
    <property type="entry name" value="P-loop containing nucleotide triphosphate hydrolases"/>
    <property type="match status" value="1"/>
</dbReference>
<accession>A0ABP1JK67</accession>
<evidence type="ECO:0000313" key="4">
    <source>
        <dbReference type="Proteomes" id="UP001642409"/>
    </source>
</evidence>
<dbReference type="EMBL" id="CAXDID020000145">
    <property type="protein sequence ID" value="CAL6040368.1"/>
    <property type="molecule type" value="Genomic_DNA"/>
</dbReference>